<evidence type="ECO:0000256" key="5">
    <source>
        <dbReference type="ARBA" id="ARBA00011738"/>
    </source>
</evidence>
<evidence type="ECO:0000256" key="14">
    <source>
        <dbReference type="ARBA" id="ARBA00038036"/>
    </source>
</evidence>
<keyword evidence="11 16" id="KW-0067">ATP-binding</keyword>
<feature type="active site" description="Proton acceptor" evidence="16">
    <location>
        <position position="75"/>
    </location>
</feature>
<dbReference type="RefSeq" id="WP_305517670.1">
    <property type="nucleotide sequence ID" value="NZ_JAUPEV010000015.1"/>
</dbReference>
<dbReference type="EMBL" id="JAUYZK010000014">
    <property type="protein sequence ID" value="MDP2539722.1"/>
    <property type="molecule type" value="Genomic_DNA"/>
</dbReference>
<keyword evidence="16" id="KW-0479">Metal-binding</keyword>
<evidence type="ECO:0000256" key="12">
    <source>
        <dbReference type="ARBA" id="ARBA00022958"/>
    </source>
</evidence>
<evidence type="ECO:0000256" key="4">
    <source>
        <dbReference type="ARBA" id="ARBA00005225"/>
    </source>
</evidence>
<comment type="subunit">
    <text evidence="5 16">Homodimer.</text>
</comment>
<dbReference type="Pfam" id="PF03309">
    <property type="entry name" value="Pan_kinase"/>
    <property type="match status" value="1"/>
</dbReference>
<sequence length="213" mass="23511">MILCDIGNTYIHFCDTYKIWKNLPDEINKKELSSDVYYISVNSINEKKLLKAHKNSYNIASIVNLDTPYVGLGIDRKAACLGVENGVIIDAGSAITVDVMDAGNHLGGIILPGLAAYTQAYRSISPALEKRINFGMDFDELPLNTQSAISYGAIKSVVLTIKEIVGDKKAYFTGGDGKFLAKFFEKAIYSEMLVFNGMQISIDKALKKHKEQK</sequence>
<dbReference type="PANTHER" id="PTHR34265:SF1">
    <property type="entry name" value="TYPE III PANTOTHENATE KINASE"/>
    <property type="match status" value="1"/>
</dbReference>
<protein>
    <recommendedName>
        <fullName evidence="15 16">Type III pantothenate kinase</fullName>
        <ecNumber evidence="6 16">2.7.1.33</ecNumber>
    </recommendedName>
    <alternativeName>
        <fullName evidence="16">PanK-III</fullName>
    </alternativeName>
    <alternativeName>
        <fullName evidence="16">Pantothenic acid kinase</fullName>
    </alternativeName>
</protein>
<feature type="binding site" evidence="16">
    <location>
        <begin position="73"/>
        <end position="76"/>
    </location>
    <ligand>
        <name>substrate</name>
    </ligand>
</feature>
<dbReference type="PANTHER" id="PTHR34265">
    <property type="entry name" value="TYPE III PANTOTHENATE KINASE"/>
    <property type="match status" value="1"/>
</dbReference>
<feature type="binding site" evidence="16">
    <location>
        <position position="90"/>
    </location>
    <ligand>
        <name>K(+)</name>
        <dbReference type="ChEBI" id="CHEBI:29103"/>
    </ligand>
</feature>
<dbReference type="GO" id="GO:0005524">
    <property type="term" value="F:ATP binding"/>
    <property type="evidence" value="ECO:0007669"/>
    <property type="project" value="UniProtKB-UniRule"/>
</dbReference>
<dbReference type="GO" id="GO:0005737">
    <property type="term" value="C:cytoplasm"/>
    <property type="evidence" value="ECO:0007669"/>
    <property type="project" value="UniProtKB-SubCell"/>
</dbReference>
<keyword evidence="13 16" id="KW-0173">Coenzyme A biosynthesis</keyword>
<evidence type="ECO:0000256" key="6">
    <source>
        <dbReference type="ARBA" id="ARBA00012102"/>
    </source>
</evidence>
<keyword evidence="20" id="KW-1185">Reference proteome</keyword>
<evidence type="ECO:0000313" key="19">
    <source>
        <dbReference type="Proteomes" id="UP001177258"/>
    </source>
</evidence>
<comment type="catalytic activity">
    <reaction evidence="1 16">
        <text>(R)-pantothenate + ATP = (R)-4'-phosphopantothenate + ADP + H(+)</text>
        <dbReference type="Rhea" id="RHEA:16373"/>
        <dbReference type="ChEBI" id="CHEBI:10986"/>
        <dbReference type="ChEBI" id="CHEBI:15378"/>
        <dbReference type="ChEBI" id="CHEBI:29032"/>
        <dbReference type="ChEBI" id="CHEBI:30616"/>
        <dbReference type="ChEBI" id="CHEBI:456216"/>
        <dbReference type="EC" id="2.7.1.33"/>
    </reaction>
</comment>
<comment type="caution">
    <text evidence="18">The sequence shown here is derived from an EMBL/GenBank/DDBJ whole genome shotgun (WGS) entry which is preliminary data.</text>
</comment>
<evidence type="ECO:0000256" key="13">
    <source>
        <dbReference type="ARBA" id="ARBA00022993"/>
    </source>
</evidence>
<dbReference type="CDD" id="cd24015">
    <property type="entry name" value="ASKHA_NBD_PanK-III"/>
    <property type="match status" value="1"/>
</dbReference>
<evidence type="ECO:0000256" key="11">
    <source>
        <dbReference type="ARBA" id="ARBA00022840"/>
    </source>
</evidence>
<evidence type="ECO:0000313" key="17">
    <source>
        <dbReference type="EMBL" id="MDO7253833.1"/>
    </source>
</evidence>
<dbReference type="InterPro" id="IPR004619">
    <property type="entry name" value="Type_III_PanK"/>
</dbReference>
<comment type="cofactor">
    <cofactor evidence="2">
        <name>K(+)</name>
        <dbReference type="ChEBI" id="CHEBI:29103"/>
    </cofactor>
</comment>
<evidence type="ECO:0000313" key="18">
    <source>
        <dbReference type="EMBL" id="MDP2539722.1"/>
    </source>
</evidence>
<dbReference type="SUPFAM" id="SSF53067">
    <property type="entry name" value="Actin-like ATPase domain"/>
    <property type="match status" value="2"/>
</dbReference>
<dbReference type="GO" id="GO:0046872">
    <property type="term" value="F:metal ion binding"/>
    <property type="evidence" value="ECO:0007669"/>
    <property type="project" value="UniProtKB-KW"/>
</dbReference>
<evidence type="ECO:0000256" key="10">
    <source>
        <dbReference type="ARBA" id="ARBA00022777"/>
    </source>
</evidence>
<keyword evidence="12 16" id="KW-0630">Potassium</keyword>
<dbReference type="EC" id="2.7.1.33" evidence="6 16"/>
<feature type="binding site" evidence="16">
    <location>
        <position position="93"/>
    </location>
    <ligand>
        <name>ATP</name>
        <dbReference type="ChEBI" id="CHEBI:30616"/>
    </ligand>
</feature>
<organism evidence="18 19">
    <name type="scientific">Helicobacter cappadocius</name>
    <dbReference type="NCBI Taxonomy" id="3063998"/>
    <lineage>
        <taxon>Bacteria</taxon>
        <taxon>Pseudomonadati</taxon>
        <taxon>Campylobacterota</taxon>
        <taxon>Epsilonproteobacteria</taxon>
        <taxon>Campylobacterales</taxon>
        <taxon>Helicobacteraceae</taxon>
        <taxon>Helicobacter</taxon>
    </lineage>
</organism>
<dbReference type="Proteomes" id="UP001240777">
    <property type="component" value="Unassembled WGS sequence"/>
</dbReference>
<dbReference type="EMBL" id="JAUPEV010000015">
    <property type="protein sequence ID" value="MDO7253833.1"/>
    <property type="molecule type" value="Genomic_DNA"/>
</dbReference>
<name>A0AA90TAA1_9HELI</name>
<dbReference type="GO" id="GO:0015937">
    <property type="term" value="P:coenzyme A biosynthetic process"/>
    <property type="evidence" value="ECO:0007669"/>
    <property type="project" value="UniProtKB-UniRule"/>
</dbReference>
<keyword evidence="7 16" id="KW-0963">Cytoplasm</keyword>
<comment type="cofactor">
    <cofactor evidence="16">
        <name>NH4(+)</name>
        <dbReference type="ChEBI" id="CHEBI:28938"/>
    </cofactor>
    <cofactor evidence="16">
        <name>K(+)</name>
        <dbReference type="ChEBI" id="CHEBI:29103"/>
    </cofactor>
    <text evidence="16">A monovalent cation. Ammonium or potassium.</text>
</comment>
<dbReference type="AlphaFoldDB" id="A0AA90TAA1"/>
<dbReference type="NCBIfam" id="NF009872">
    <property type="entry name" value="PRK13333.1"/>
    <property type="match status" value="1"/>
</dbReference>
<comment type="similarity">
    <text evidence="14 16">Belongs to the type III pantothenate kinase family.</text>
</comment>
<feature type="binding site" evidence="16">
    <location>
        <position position="69"/>
    </location>
    <ligand>
        <name>substrate</name>
    </ligand>
</feature>
<reference evidence="17" key="2">
    <citation type="submission" date="2023-07" db="EMBL/GenBank/DDBJ databases">
        <authorList>
            <person name="Aydin F."/>
            <person name="Tarhane S."/>
            <person name="Saticioglu I.B."/>
            <person name="Karakaya E."/>
            <person name="Abay S."/>
            <person name="Guran O."/>
            <person name="Bozkurt E."/>
            <person name="Uzum N."/>
            <person name="Olgun K."/>
            <person name="Jablonski D."/>
        </authorList>
    </citation>
    <scope>NUCLEOTIDE SEQUENCE</scope>
    <source>
        <strain evidence="17">Faydin-H75</strain>
    </source>
</reference>
<comment type="subcellular location">
    <subcellularLocation>
        <location evidence="3 16">Cytoplasm</location>
    </subcellularLocation>
</comment>
<comment type="pathway">
    <text evidence="4 16">Cofactor biosynthesis; coenzyme A biosynthesis; CoA from (R)-pantothenate: step 1/5.</text>
</comment>
<dbReference type="HAMAP" id="MF_01274">
    <property type="entry name" value="Pantothen_kinase_3"/>
    <property type="match status" value="1"/>
</dbReference>
<evidence type="ECO:0000256" key="1">
    <source>
        <dbReference type="ARBA" id="ARBA00001206"/>
    </source>
</evidence>
<evidence type="ECO:0000256" key="9">
    <source>
        <dbReference type="ARBA" id="ARBA00022741"/>
    </source>
</evidence>
<dbReference type="Gene3D" id="3.30.420.40">
    <property type="match status" value="2"/>
</dbReference>
<accession>A0AA90TAA1</accession>
<dbReference type="NCBIfam" id="TIGR00671">
    <property type="entry name" value="baf"/>
    <property type="match status" value="1"/>
</dbReference>
<comment type="function">
    <text evidence="16">Catalyzes the phosphorylation of pantothenate (Pan), the first step in CoA biosynthesis.</text>
</comment>
<feature type="binding site" evidence="16">
    <location>
        <position position="145"/>
    </location>
    <ligand>
        <name>substrate</name>
    </ligand>
</feature>
<evidence type="ECO:0000256" key="16">
    <source>
        <dbReference type="HAMAP-Rule" id="MF_01274"/>
    </source>
</evidence>
<keyword evidence="8 16" id="KW-0808">Transferase</keyword>
<reference evidence="18 20" key="1">
    <citation type="submission" date="2023-07" db="EMBL/GenBank/DDBJ databases">
        <title>Unpublished Manusciprt.</title>
        <authorList>
            <person name="Aydin F."/>
            <person name="Tarhane S."/>
            <person name="Saticioglu I.B."/>
            <person name="Karakaya E."/>
            <person name="Abay S."/>
            <person name="Guran O."/>
            <person name="Bozkurt E."/>
            <person name="Uzum N."/>
            <person name="Olgun K."/>
            <person name="Jablonski D."/>
        </authorList>
    </citation>
    <scope>NUCLEOTIDE SEQUENCE</scope>
    <source>
        <strain evidence="20">faydin-H75</strain>
        <strain evidence="18">Faydin-H76</strain>
    </source>
</reference>
<gene>
    <name evidence="16" type="primary">coaX</name>
    <name evidence="17" type="ORF">Q5I04_07940</name>
    <name evidence="18" type="ORF">Q5I06_08045</name>
</gene>
<keyword evidence="10 16" id="KW-0418">Kinase</keyword>
<dbReference type="InterPro" id="IPR043129">
    <property type="entry name" value="ATPase_NBD"/>
</dbReference>
<reference evidence="17 19" key="3">
    <citation type="journal article" date="2024" name="Syst. Appl. Microbiol.">
        <title>Helicobacter cappadocius sp. nov., from lizards: The first psychrotrophic Helicobacter species.</title>
        <authorList>
            <person name="Aydin F."/>
            <person name="Tarhane S."/>
            <person name="Karakaya E."/>
            <person name="Abay S."/>
            <person name="Kayman T."/>
            <person name="Guran O."/>
            <person name="Bozkurt E."/>
            <person name="Uzum N."/>
            <person name="Avci A."/>
            <person name="Olgun K."/>
            <person name="Jablonski D."/>
            <person name="Guran C."/>
            <person name="Burcin Saticioglu I."/>
        </authorList>
    </citation>
    <scope>NUCLEOTIDE SEQUENCE [LARGE SCALE GENOMIC DNA]</scope>
    <source>
        <strain evidence="17">Faydin-H75</strain>
        <strain evidence="19">faydin-H76</strain>
    </source>
</reference>
<evidence type="ECO:0000256" key="8">
    <source>
        <dbReference type="ARBA" id="ARBA00022679"/>
    </source>
</evidence>
<dbReference type="GO" id="GO:0004594">
    <property type="term" value="F:pantothenate kinase activity"/>
    <property type="evidence" value="ECO:0007669"/>
    <property type="project" value="UniProtKB-UniRule"/>
</dbReference>
<feature type="binding site" evidence="16">
    <location>
        <begin position="5"/>
        <end position="12"/>
    </location>
    <ligand>
        <name>ATP</name>
        <dbReference type="ChEBI" id="CHEBI:30616"/>
    </ligand>
</feature>
<evidence type="ECO:0000256" key="15">
    <source>
        <dbReference type="ARBA" id="ARBA00040883"/>
    </source>
</evidence>
<proteinExistence type="inferred from homology"/>
<evidence type="ECO:0000256" key="2">
    <source>
        <dbReference type="ARBA" id="ARBA00001958"/>
    </source>
</evidence>
<evidence type="ECO:0000256" key="7">
    <source>
        <dbReference type="ARBA" id="ARBA00022490"/>
    </source>
</evidence>
<evidence type="ECO:0000313" key="20">
    <source>
        <dbReference type="Proteomes" id="UP001240777"/>
    </source>
</evidence>
<dbReference type="Proteomes" id="UP001177258">
    <property type="component" value="Unassembled WGS sequence"/>
</dbReference>
<evidence type="ECO:0000256" key="3">
    <source>
        <dbReference type="ARBA" id="ARBA00004496"/>
    </source>
</evidence>
<keyword evidence="9 16" id="KW-0547">Nucleotide-binding</keyword>